<keyword evidence="2" id="KW-1185">Reference proteome</keyword>
<dbReference type="EMBL" id="JPKZ01001927">
    <property type="protein sequence ID" value="KHN79308.1"/>
    <property type="molecule type" value="Genomic_DNA"/>
</dbReference>
<feature type="non-terminal residue" evidence="1">
    <location>
        <position position="103"/>
    </location>
</feature>
<dbReference type="AlphaFoldDB" id="A0A0B2VCQ8"/>
<evidence type="ECO:0000313" key="1">
    <source>
        <dbReference type="EMBL" id="KHN79308.1"/>
    </source>
</evidence>
<comment type="caution">
    <text evidence="1">The sequence shown here is derived from an EMBL/GenBank/DDBJ whole genome shotgun (WGS) entry which is preliminary data.</text>
</comment>
<evidence type="ECO:0000313" key="2">
    <source>
        <dbReference type="Proteomes" id="UP000031036"/>
    </source>
</evidence>
<name>A0A0B2VCQ8_TOXCA</name>
<proteinExistence type="predicted"/>
<dbReference type="Proteomes" id="UP000031036">
    <property type="component" value="Unassembled WGS sequence"/>
</dbReference>
<reference evidence="1 2" key="1">
    <citation type="submission" date="2014-11" db="EMBL/GenBank/DDBJ databases">
        <title>Genetic blueprint of the zoonotic pathogen Toxocara canis.</title>
        <authorList>
            <person name="Zhu X.-Q."/>
            <person name="Korhonen P.K."/>
            <person name="Cai H."/>
            <person name="Young N.D."/>
            <person name="Nejsum P."/>
            <person name="von Samson-Himmelstjerna G."/>
            <person name="Boag P.R."/>
            <person name="Tan P."/>
            <person name="Li Q."/>
            <person name="Min J."/>
            <person name="Yang Y."/>
            <person name="Wang X."/>
            <person name="Fang X."/>
            <person name="Hall R.S."/>
            <person name="Hofmann A."/>
            <person name="Sternberg P.W."/>
            <person name="Jex A.R."/>
            <person name="Gasser R.B."/>
        </authorList>
    </citation>
    <scope>NUCLEOTIDE SEQUENCE [LARGE SCALE GENOMIC DNA]</scope>
    <source>
        <strain evidence="1">PN_DK_2014</strain>
    </source>
</reference>
<accession>A0A0B2VCQ8</accession>
<protein>
    <submittedName>
        <fullName evidence="1">Uncharacterized protein</fullName>
    </submittedName>
</protein>
<organism evidence="1 2">
    <name type="scientific">Toxocara canis</name>
    <name type="common">Canine roundworm</name>
    <dbReference type="NCBI Taxonomy" id="6265"/>
    <lineage>
        <taxon>Eukaryota</taxon>
        <taxon>Metazoa</taxon>
        <taxon>Ecdysozoa</taxon>
        <taxon>Nematoda</taxon>
        <taxon>Chromadorea</taxon>
        <taxon>Rhabditida</taxon>
        <taxon>Spirurina</taxon>
        <taxon>Ascaridomorpha</taxon>
        <taxon>Ascaridoidea</taxon>
        <taxon>Toxocaridae</taxon>
        <taxon>Toxocara</taxon>
    </lineage>
</organism>
<sequence>MLCNIGEMFFFLRERLREQVLSIASSLSQFYTHILSPNVVECHNLQAVTIVVKIRARRKGTLIWEIKEASLMHSRKPMVSGCAEPFSLTELILAVTSLPNLTP</sequence>
<gene>
    <name evidence="1" type="ORF">Tcan_00893</name>
</gene>